<comment type="function">
    <text evidence="3">Part of a sulfur-relay system.</text>
</comment>
<dbReference type="AlphaFoldDB" id="A0AA42CT76"/>
<proteinExistence type="inferred from homology"/>
<evidence type="ECO:0000256" key="3">
    <source>
        <dbReference type="PIRNR" id="PIRNR006223"/>
    </source>
</evidence>
<sequence length="117" mass="12748">MTHANAATFIDVQGVSVALDSEGCLVDRTQWSRSVAEAMAAREGRELTSAHWEVLNVIRDFYATYELSPAMRPLVKATALALGAEKGRSIYLMRLFPDSPARVAARLAGLPKPDNCL</sequence>
<dbReference type="Gene3D" id="3.30.1420.10">
    <property type="match status" value="1"/>
</dbReference>
<organism evidence="5 6">
    <name type="scientific">Larsenimonas rhizosphaerae</name>
    <dbReference type="NCBI Taxonomy" id="2944682"/>
    <lineage>
        <taxon>Bacteria</taxon>
        <taxon>Pseudomonadati</taxon>
        <taxon>Pseudomonadota</taxon>
        <taxon>Gammaproteobacteria</taxon>
        <taxon>Oceanospirillales</taxon>
        <taxon>Halomonadaceae</taxon>
        <taxon>Larsenimonas</taxon>
    </lineage>
</organism>
<dbReference type="InterPro" id="IPR042072">
    <property type="entry name" value="DsrC-like_C"/>
</dbReference>
<dbReference type="Gene3D" id="1.10.10.370">
    <property type="entry name" value="DsrC-like protein, C-terminal domain"/>
    <property type="match status" value="1"/>
</dbReference>
<comment type="subcellular location">
    <subcellularLocation>
        <location evidence="1">Cytoplasm</location>
    </subcellularLocation>
</comment>
<dbReference type="PIRSF" id="PIRSF006223">
    <property type="entry name" value="DsrC_TusE"/>
    <property type="match status" value="1"/>
</dbReference>
<dbReference type="Proteomes" id="UP001165678">
    <property type="component" value="Unassembled WGS sequence"/>
</dbReference>
<comment type="caution">
    <text evidence="5">The sequence shown here is derived from an EMBL/GenBank/DDBJ whole genome shotgun (WGS) entry which is preliminary data.</text>
</comment>
<evidence type="ECO:0000313" key="5">
    <source>
        <dbReference type="EMBL" id="MCX2523342.1"/>
    </source>
</evidence>
<dbReference type="InterPro" id="IPR025526">
    <property type="entry name" value="DsrC-like_dom_sf"/>
</dbReference>
<keyword evidence="2" id="KW-0963">Cytoplasm</keyword>
<dbReference type="InterPro" id="IPR043163">
    <property type="entry name" value="DsrC-like_N"/>
</dbReference>
<evidence type="ECO:0000256" key="2">
    <source>
        <dbReference type="ARBA" id="ARBA00022490"/>
    </source>
</evidence>
<dbReference type="Pfam" id="PF04358">
    <property type="entry name" value="DsrC"/>
    <property type="match status" value="1"/>
</dbReference>
<evidence type="ECO:0000256" key="4">
    <source>
        <dbReference type="PIRSR" id="PIRSR006223-50"/>
    </source>
</evidence>
<dbReference type="GO" id="GO:0005737">
    <property type="term" value="C:cytoplasm"/>
    <property type="evidence" value="ECO:0007669"/>
    <property type="project" value="UniProtKB-SubCell"/>
</dbReference>
<dbReference type="EMBL" id="JAPIVE010000001">
    <property type="protein sequence ID" value="MCX2523342.1"/>
    <property type="molecule type" value="Genomic_DNA"/>
</dbReference>
<accession>A0AA42CT76</accession>
<dbReference type="EC" id="2.8.1.-" evidence="3"/>
<comment type="similarity">
    <text evidence="3">Belongs to the dsrC/tusE family.</text>
</comment>
<name>A0AA42CT76_9GAMM</name>
<reference evidence="5" key="1">
    <citation type="submission" date="2022-11" db="EMBL/GenBank/DDBJ databases">
        <title>Larsenimonas rhizosphaerae sp. nov., isolated from a tidal mudflat.</title>
        <authorList>
            <person name="Lee S.D."/>
            <person name="Kim I.S."/>
        </authorList>
    </citation>
    <scope>NUCLEOTIDE SEQUENCE</scope>
    <source>
        <strain evidence="5">GH2-1</strain>
    </source>
</reference>
<dbReference type="RefSeq" id="WP_250936702.1">
    <property type="nucleotide sequence ID" value="NZ_JAMLJK010000001.1"/>
</dbReference>
<feature type="active site" description="Cysteine persulfide intermediate" evidence="4">
    <location>
        <position position="116"/>
    </location>
</feature>
<dbReference type="InterPro" id="IPR007453">
    <property type="entry name" value="DsrC/TusE"/>
</dbReference>
<gene>
    <name evidence="5" type="ORF">OQ287_03745</name>
</gene>
<dbReference type="SUPFAM" id="SSF69721">
    <property type="entry name" value="DsrC, the gamma subunit of dissimilatory sulfite reductase"/>
    <property type="match status" value="1"/>
</dbReference>
<dbReference type="GO" id="GO:0002143">
    <property type="term" value="P:tRNA wobble position uridine thiolation"/>
    <property type="evidence" value="ECO:0007669"/>
    <property type="project" value="TreeGrafter"/>
</dbReference>
<evidence type="ECO:0000256" key="1">
    <source>
        <dbReference type="ARBA" id="ARBA00004496"/>
    </source>
</evidence>
<evidence type="ECO:0000313" key="6">
    <source>
        <dbReference type="Proteomes" id="UP001165678"/>
    </source>
</evidence>
<protein>
    <recommendedName>
        <fullName evidence="3">Sulfurtransferase</fullName>
        <ecNumber evidence="3">2.8.1.-</ecNumber>
    </recommendedName>
</protein>
<dbReference type="GO" id="GO:0097163">
    <property type="term" value="F:sulfur carrier activity"/>
    <property type="evidence" value="ECO:0007669"/>
    <property type="project" value="TreeGrafter"/>
</dbReference>
<dbReference type="PANTHER" id="PTHR37010:SF1">
    <property type="entry name" value="SULFURTRANSFERASE TUSE"/>
    <property type="match status" value="1"/>
</dbReference>
<dbReference type="GO" id="GO:0016740">
    <property type="term" value="F:transferase activity"/>
    <property type="evidence" value="ECO:0007669"/>
    <property type="project" value="UniProtKB-KW"/>
</dbReference>
<keyword evidence="6" id="KW-1185">Reference proteome</keyword>
<dbReference type="PANTHER" id="PTHR37010">
    <property type="entry name" value="SULFURTRANSFERASE TUSE"/>
    <property type="match status" value="1"/>
</dbReference>
<dbReference type="NCBIfam" id="TIGR03342">
    <property type="entry name" value="dsrC_tusE_dsvC"/>
    <property type="match status" value="1"/>
</dbReference>
<keyword evidence="3" id="KW-0808">Transferase</keyword>